<name>Q8LH78_ORYSJ</name>
<evidence type="ECO:0000313" key="2">
    <source>
        <dbReference type="EMBL" id="BAC10213.1"/>
    </source>
</evidence>
<proteinExistence type="predicted"/>
<reference evidence="3" key="2">
    <citation type="submission" date="2002-01" db="EMBL/GenBank/DDBJ databases">
        <title>Oryza sativa nipponbare(GA3) genomic DNA, chromosome 7, PAC clone:P0475E07.</title>
        <authorList>
            <person name="Sasaki T."/>
            <person name="Matsumoto T."/>
            <person name="Yamamoto K."/>
        </authorList>
    </citation>
    <scope>NUCLEOTIDE SEQUENCE</scope>
</reference>
<dbReference type="EMBL" id="AP004395">
    <property type="protein sequence ID" value="BAC10213.1"/>
    <property type="molecule type" value="Genomic_DNA"/>
</dbReference>
<feature type="compositionally biased region" description="Basic and acidic residues" evidence="1">
    <location>
        <begin position="116"/>
        <end position="125"/>
    </location>
</feature>
<reference evidence="2" key="1">
    <citation type="submission" date="2001-12" db="EMBL/GenBank/DDBJ databases">
        <title>Oryza sativa nipponbare(GA3) genomic DNA, chromosome 7, PAC clone:P0030H06.</title>
        <authorList>
            <person name="Sasaki T."/>
            <person name="Matsumoto T."/>
            <person name="Yamamoto K."/>
        </authorList>
    </citation>
    <scope>NUCLEOTIDE SEQUENCE</scope>
</reference>
<reference evidence="4" key="4">
    <citation type="journal article" date="2008" name="Nucleic Acids Res.">
        <title>The rice annotation project database (RAP-DB): 2008 update.</title>
        <authorList>
            <consortium name="The rice annotation project (RAP)"/>
        </authorList>
    </citation>
    <scope>GENOME REANNOTATION</scope>
    <source>
        <strain evidence="4">cv. Nipponbare</strain>
    </source>
</reference>
<dbReference type="AlphaFoldDB" id="Q8LH78"/>
<protein>
    <submittedName>
        <fullName evidence="2">Uncharacterized protein</fullName>
    </submittedName>
</protein>
<organism evidence="2 4">
    <name type="scientific">Oryza sativa subsp. japonica</name>
    <name type="common">Rice</name>
    <dbReference type="NCBI Taxonomy" id="39947"/>
    <lineage>
        <taxon>Eukaryota</taxon>
        <taxon>Viridiplantae</taxon>
        <taxon>Streptophyta</taxon>
        <taxon>Embryophyta</taxon>
        <taxon>Tracheophyta</taxon>
        <taxon>Spermatophyta</taxon>
        <taxon>Magnoliopsida</taxon>
        <taxon>Liliopsida</taxon>
        <taxon>Poales</taxon>
        <taxon>Poaceae</taxon>
        <taxon>BOP clade</taxon>
        <taxon>Oryzoideae</taxon>
        <taxon>Oryzeae</taxon>
        <taxon>Oryzinae</taxon>
        <taxon>Oryza</taxon>
        <taxon>Oryza sativa</taxon>
    </lineage>
</organism>
<gene>
    <name evidence="2" type="primary">P0030H06.139</name>
    <name evidence="3" type="synonym">P0475E07.119</name>
</gene>
<accession>Q8LH78</accession>
<feature type="region of interest" description="Disordered" evidence="1">
    <location>
        <begin position="1"/>
        <end position="26"/>
    </location>
</feature>
<evidence type="ECO:0000313" key="3">
    <source>
        <dbReference type="EMBL" id="BAC16105.1"/>
    </source>
</evidence>
<feature type="region of interest" description="Disordered" evidence="1">
    <location>
        <begin position="80"/>
        <end position="125"/>
    </location>
</feature>
<evidence type="ECO:0000256" key="1">
    <source>
        <dbReference type="SAM" id="MobiDB-lite"/>
    </source>
</evidence>
<dbReference type="Proteomes" id="UP000000763">
    <property type="component" value="Chromosome 7"/>
</dbReference>
<reference evidence="4" key="3">
    <citation type="journal article" date="2005" name="Nature">
        <title>The map-based sequence of the rice genome.</title>
        <authorList>
            <consortium name="International rice genome sequencing project (IRGSP)"/>
            <person name="Matsumoto T."/>
            <person name="Wu J."/>
            <person name="Kanamori H."/>
            <person name="Katayose Y."/>
            <person name="Fujisawa M."/>
            <person name="Namiki N."/>
            <person name="Mizuno H."/>
            <person name="Yamamoto K."/>
            <person name="Antonio B.A."/>
            <person name="Baba T."/>
            <person name="Sakata K."/>
            <person name="Nagamura Y."/>
            <person name="Aoki H."/>
            <person name="Arikawa K."/>
            <person name="Arita K."/>
            <person name="Bito T."/>
            <person name="Chiden Y."/>
            <person name="Fujitsuka N."/>
            <person name="Fukunaka R."/>
            <person name="Hamada M."/>
            <person name="Harada C."/>
            <person name="Hayashi A."/>
            <person name="Hijishita S."/>
            <person name="Honda M."/>
            <person name="Hosokawa S."/>
            <person name="Ichikawa Y."/>
            <person name="Idonuma A."/>
            <person name="Iijima M."/>
            <person name="Ikeda M."/>
            <person name="Ikeno M."/>
            <person name="Ito K."/>
            <person name="Ito S."/>
            <person name="Ito T."/>
            <person name="Ito Y."/>
            <person name="Ito Y."/>
            <person name="Iwabuchi A."/>
            <person name="Kamiya K."/>
            <person name="Karasawa W."/>
            <person name="Kurita K."/>
            <person name="Katagiri S."/>
            <person name="Kikuta A."/>
            <person name="Kobayashi H."/>
            <person name="Kobayashi N."/>
            <person name="Machita K."/>
            <person name="Maehara T."/>
            <person name="Masukawa M."/>
            <person name="Mizubayashi T."/>
            <person name="Mukai Y."/>
            <person name="Nagasaki H."/>
            <person name="Nagata Y."/>
            <person name="Naito S."/>
            <person name="Nakashima M."/>
            <person name="Nakama Y."/>
            <person name="Nakamichi Y."/>
            <person name="Nakamura M."/>
            <person name="Meguro A."/>
            <person name="Negishi M."/>
            <person name="Ohta I."/>
            <person name="Ohta T."/>
            <person name="Okamoto M."/>
            <person name="Ono N."/>
            <person name="Saji S."/>
            <person name="Sakaguchi M."/>
            <person name="Sakai K."/>
            <person name="Shibata M."/>
            <person name="Shimokawa T."/>
            <person name="Song J."/>
            <person name="Takazaki Y."/>
            <person name="Terasawa K."/>
            <person name="Tsugane M."/>
            <person name="Tsuji K."/>
            <person name="Ueda S."/>
            <person name="Waki K."/>
            <person name="Yamagata H."/>
            <person name="Yamamoto M."/>
            <person name="Yamamoto S."/>
            <person name="Yamane H."/>
            <person name="Yoshiki S."/>
            <person name="Yoshihara R."/>
            <person name="Yukawa K."/>
            <person name="Zhong H."/>
            <person name="Yano M."/>
            <person name="Yuan Q."/>
            <person name="Ouyang S."/>
            <person name="Liu J."/>
            <person name="Jones K.M."/>
            <person name="Gansberger K."/>
            <person name="Moffat K."/>
            <person name="Hill J."/>
            <person name="Bera J."/>
            <person name="Fadrosh D."/>
            <person name="Jin S."/>
            <person name="Johri S."/>
            <person name="Kim M."/>
            <person name="Overton L."/>
            <person name="Reardon M."/>
            <person name="Tsitrin T."/>
            <person name="Vuong H."/>
            <person name="Weaver B."/>
            <person name="Ciecko A."/>
            <person name="Tallon L."/>
            <person name="Jackson J."/>
            <person name="Pai G."/>
            <person name="Aken S.V."/>
            <person name="Utterback T."/>
            <person name="Reidmuller S."/>
            <person name="Feldblyum T."/>
            <person name="Hsiao J."/>
            <person name="Zismann V."/>
            <person name="Iobst S."/>
            <person name="de Vazeille A.R."/>
            <person name="Buell C.R."/>
            <person name="Ying K."/>
            <person name="Li Y."/>
            <person name="Lu T."/>
            <person name="Huang Y."/>
            <person name="Zhao Q."/>
            <person name="Feng Q."/>
            <person name="Zhang L."/>
            <person name="Zhu J."/>
            <person name="Weng Q."/>
            <person name="Mu J."/>
            <person name="Lu Y."/>
            <person name="Fan D."/>
            <person name="Liu Y."/>
            <person name="Guan J."/>
            <person name="Zhang Y."/>
            <person name="Yu S."/>
            <person name="Liu X."/>
            <person name="Zhang Y."/>
            <person name="Hong G."/>
            <person name="Han B."/>
            <person name="Choisne N."/>
            <person name="Demange N."/>
            <person name="Orjeda G."/>
            <person name="Samain S."/>
            <person name="Cattolico L."/>
            <person name="Pelletier E."/>
            <person name="Couloux A."/>
            <person name="Segurens B."/>
            <person name="Wincker P."/>
            <person name="D'Hont A."/>
            <person name="Scarpelli C."/>
            <person name="Weissenbach J."/>
            <person name="Salanoubat M."/>
            <person name="Quetier F."/>
            <person name="Yu Y."/>
            <person name="Kim H.R."/>
            <person name="Rambo T."/>
            <person name="Currie J."/>
            <person name="Collura K."/>
            <person name="Luo M."/>
            <person name="Yang T."/>
            <person name="Ammiraju J.S.S."/>
            <person name="Engler F."/>
            <person name="Soderlund C."/>
            <person name="Wing R.A."/>
            <person name="Palmer L.E."/>
            <person name="de la Bastide M."/>
            <person name="Spiegel L."/>
            <person name="Nascimento L."/>
            <person name="Zutavern T."/>
            <person name="O'Shaughnessy A."/>
            <person name="Dike S."/>
            <person name="Dedhia N."/>
            <person name="Preston R."/>
            <person name="Balija V."/>
            <person name="McCombie W.R."/>
            <person name="Chow T."/>
            <person name="Chen H."/>
            <person name="Chung M."/>
            <person name="Chen C."/>
            <person name="Shaw J."/>
            <person name="Wu H."/>
            <person name="Hsiao K."/>
            <person name="Chao Y."/>
            <person name="Chu M."/>
            <person name="Cheng C."/>
            <person name="Hour A."/>
            <person name="Lee P."/>
            <person name="Lin S."/>
            <person name="Lin Y."/>
            <person name="Liou J."/>
            <person name="Liu S."/>
            <person name="Hsing Y."/>
            <person name="Raghuvanshi S."/>
            <person name="Mohanty A."/>
            <person name="Bharti A.K."/>
            <person name="Gaur A."/>
            <person name="Gupta V."/>
            <person name="Kumar D."/>
            <person name="Ravi V."/>
            <person name="Vij S."/>
            <person name="Kapur A."/>
            <person name="Khurana P."/>
            <person name="Khurana P."/>
            <person name="Khurana J.P."/>
            <person name="Tyagi A.K."/>
            <person name="Gaikwad K."/>
            <person name="Singh A."/>
            <person name="Dalal V."/>
            <person name="Srivastava S."/>
            <person name="Dixit A."/>
            <person name="Pal A.K."/>
            <person name="Ghazi I.A."/>
            <person name="Yadav M."/>
            <person name="Pandit A."/>
            <person name="Bhargava A."/>
            <person name="Sureshbabu K."/>
            <person name="Batra K."/>
            <person name="Sharma T.R."/>
            <person name="Mohapatra T."/>
            <person name="Singh N.K."/>
            <person name="Messing J."/>
            <person name="Nelson A.B."/>
            <person name="Fuks G."/>
            <person name="Kavchok S."/>
            <person name="Keizer G."/>
            <person name="Linton E."/>
            <person name="Llaca V."/>
            <person name="Song R."/>
            <person name="Tanyolac B."/>
            <person name="Young S."/>
            <person name="Ho-Il K."/>
            <person name="Hahn J.H."/>
            <person name="Sangsakoo G."/>
            <person name="Vanavichit A."/>
            <person name="de Mattos Luiz.A.T."/>
            <person name="Zimmer P.D."/>
            <person name="Malone G."/>
            <person name="Dellagostin O."/>
            <person name="de Oliveira A.C."/>
            <person name="Bevan M."/>
            <person name="Bancroft I."/>
            <person name="Minx P."/>
            <person name="Cordum H."/>
            <person name="Wilson R."/>
            <person name="Cheng Z."/>
            <person name="Jin W."/>
            <person name="Jiang J."/>
            <person name="Leong S.A."/>
            <person name="Iwama H."/>
            <person name="Gojobori T."/>
            <person name="Itoh T."/>
            <person name="Niimura Y."/>
            <person name="Fujii Y."/>
            <person name="Habara T."/>
            <person name="Sakai H."/>
            <person name="Sato Y."/>
            <person name="Wilson G."/>
            <person name="Kumar K."/>
            <person name="McCouch S."/>
            <person name="Juretic N."/>
            <person name="Hoen D."/>
            <person name="Wright S."/>
            <person name="Bruskiewich R."/>
            <person name="Bureau T."/>
            <person name="Miyao A."/>
            <person name="Hirochika H."/>
            <person name="Nishikawa T."/>
            <person name="Kadowaki K."/>
            <person name="Sugiura M."/>
            <person name="Burr B."/>
            <person name="Sasaki T."/>
        </authorList>
    </citation>
    <scope>NUCLEOTIDE SEQUENCE [LARGE SCALE GENOMIC DNA]</scope>
    <source>
        <strain evidence="4">cv. Nipponbare</strain>
    </source>
</reference>
<sequence length="125" mass="14428">MVKMIVWQASKDRAEERSQSGPPLWRLKLPWPNQQIKAALCRSDSDTEEKECRSCGVVAARKLNNQHNLFARETVELRAKKRKKARPTTGFTRLRDKLDMPPEPPLPATNGHRRWRGEGIRQGET</sequence>
<evidence type="ECO:0000313" key="4">
    <source>
        <dbReference type="Proteomes" id="UP000000763"/>
    </source>
</evidence>
<dbReference type="EMBL" id="AP004668">
    <property type="protein sequence ID" value="BAC16105.1"/>
    <property type="molecule type" value="Genomic_DNA"/>
</dbReference>